<sequence length="343" mass="37015">MKTWFDWMDDCYVPAVMKISDAQTTQRIKARVQERLAVQTHRAKRFSFRRVAVLAAAAALAVCIGVGAMAASVFPWDGVFGTFFGAGAQSQAASLGMPGEGLALSASNGGCTLTLEGVLFDGEQMYLPLTLTMEDETPDPTLSYYAMGQTAGGESGASRVLEDENLSDHSVKLMCTLQGGNWQSGDTITWNIQYLYATRPMENGTEVAWEKEGNWSFTFKVPQAEQVQAQMVSAGTSEPVTGVLIAQIRLTPMRVTVVFDGLPEEAGVRDTLSEAQIILTLSDGSTCTMGTFEEEVRAAQGSIDEKTSPIDGAYYEVSCEYGEFIAPDEVEAVSINGLQIPIE</sequence>
<evidence type="ECO:0000313" key="3">
    <source>
        <dbReference type="Proteomes" id="UP001477672"/>
    </source>
</evidence>
<keyword evidence="3" id="KW-1185">Reference proteome</keyword>
<evidence type="ECO:0000256" key="1">
    <source>
        <dbReference type="SAM" id="Phobius"/>
    </source>
</evidence>
<feature type="transmembrane region" description="Helical" evidence="1">
    <location>
        <begin position="51"/>
        <end position="74"/>
    </location>
</feature>
<proteinExistence type="predicted"/>
<comment type="caution">
    <text evidence="2">The sequence shown here is derived from an EMBL/GenBank/DDBJ whole genome shotgun (WGS) entry which is preliminary data.</text>
</comment>
<dbReference type="Proteomes" id="UP001477672">
    <property type="component" value="Unassembled WGS sequence"/>
</dbReference>
<dbReference type="RefSeq" id="WP_349214447.1">
    <property type="nucleotide sequence ID" value="NZ_JBBMFA010000039.1"/>
</dbReference>
<evidence type="ECO:0000313" key="2">
    <source>
        <dbReference type="EMBL" id="MEQ2519158.1"/>
    </source>
</evidence>
<name>A0ABV1GBQ8_9FIRM</name>
<gene>
    <name evidence="2" type="ORF">WMO24_01705</name>
</gene>
<keyword evidence="1" id="KW-1133">Transmembrane helix</keyword>
<accession>A0ABV1GBQ8</accession>
<keyword evidence="1" id="KW-0812">Transmembrane</keyword>
<organism evidence="2 3">
    <name type="scientific">Ruthenibacterium intestinale</name>
    <dbReference type="NCBI Taxonomy" id="3133163"/>
    <lineage>
        <taxon>Bacteria</taxon>
        <taxon>Bacillati</taxon>
        <taxon>Bacillota</taxon>
        <taxon>Clostridia</taxon>
        <taxon>Eubacteriales</taxon>
        <taxon>Oscillospiraceae</taxon>
        <taxon>Ruthenibacterium</taxon>
    </lineage>
</organism>
<reference evidence="2 3" key="1">
    <citation type="submission" date="2024-03" db="EMBL/GenBank/DDBJ databases">
        <title>Human intestinal bacterial collection.</title>
        <authorList>
            <person name="Pauvert C."/>
            <person name="Hitch T.C.A."/>
            <person name="Clavel T."/>
        </authorList>
    </citation>
    <scope>NUCLEOTIDE SEQUENCE [LARGE SCALE GENOMIC DNA]</scope>
    <source>
        <strain evidence="2 3">CLA-JM-H11</strain>
    </source>
</reference>
<keyword evidence="1" id="KW-0472">Membrane</keyword>
<protein>
    <submittedName>
        <fullName evidence="2">DUF4179 domain-containing protein</fullName>
    </submittedName>
</protein>
<dbReference type="Gene3D" id="2.60.40.1630">
    <property type="entry name" value="bacillus anthracis domain"/>
    <property type="match status" value="1"/>
</dbReference>
<dbReference type="EMBL" id="JBBMFA010000039">
    <property type="protein sequence ID" value="MEQ2519158.1"/>
    <property type="molecule type" value="Genomic_DNA"/>
</dbReference>